<organism evidence="3 4">
    <name type="scientific">Emiliania huxleyi (strain CCMP1516)</name>
    <dbReference type="NCBI Taxonomy" id="280463"/>
    <lineage>
        <taxon>Eukaryota</taxon>
        <taxon>Haptista</taxon>
        <taxon>Haptophyta</taxon>
        <taxon>Prymnesiophyceae</taxon>
        <taxon>Isochrysidales</taxon>
        <taxon>Noelaerhabdaceae</taxon>
        <taxon>Emiliania</taxon>
    </lineage>
</organism>
<dbReference type="AlphaFoldDB" id="A0A0D3KWV7"/>
<evidence type="ECO:0000256" key="1">
    <source>
        <dbReference type="SAM" id="MobiDB-lite"/>
    </source>
</evidence>
<dbReference type="Proteomes" id="UP000013827">
    <property type="component" value="Unassembled WGS sequence"/>
</dbReference>
<feature type="signal peptide" evidence="2">
    <location>
        <begin position="1"/>
        <end position="15"/>
    </location>
</feature>
<name>A0A0D3KWV7_EMIH1</name>
<protein>
    <submittedName>
        <fullName evidence="3">Uncharacterized protein</fullName>
    </submittedName>
</protein>
<dbReference type="RefSeq" id="XP_005792671.1">
    <property type="nucleotide sequence ID" value="XM_005792614.1"/>
</dbReference>
<evidence type="ECO:0000313" key="4">
    <source>
        <dbReference type="Proteomes" id="UP000013827"/>
    </source>
</evidence>
<keyword evidence="2" id="KW-0732">Signal</keyword>
<reference evidence="4" key="1">
    <citation type="journal article" date="2013" name="Nature">
        <title>Pan genome of the phytoplankton Emiliania underpins its global distribution.</title>
        <authorList>
            <person name="Read B.A."/>
            <person name="Kegel J."/>
            <person name="Klute M.J."/>
            <person name="Kuo A."/>
            <person name="Lefebvre S.C."/>
            <person name="Maumus F."/>
            <person name="Mayer C."/>
            <person name="Miller J."/>
            <person name="Monier A."/>
            <person name="Salamov A."/>
            <person name="Young J."/>
            <person name="Aguilar M."/>
            <person name="Claverie J.M."/>
            <person name="Frickenhaus S."/>
            <person name="Gonzalez K."/>
            <person name="Herman E.K."/>
            <person name="Lin Y.C."/>
            <person name="Napier J."/>
            <person name="Ogata H."/>
            <person name="Sarno A.F."/>
            <person name="Shmutz J."/>
            <person name="Schroeder D."/>
            <person name="de Vargas C."/>
            <person name="Verret F."/>
            <person name="von Dassow P."/>
            <person name="Valentin K."/>
            <person name="Van de Peer Y."/>
            <person name="Wheeler G."/>
            <person name="Dacks J.B."/>
            <person name="Delwiche C.F."/>
            <person name="Dyhrman S.T."/>
            <person name="Glockner G."/>
            <person name="John U."/>
            <person name="Richards T."/>
            <person name="Worden A.Z."/>
            <person name="Zhang X."/>
            <person name="Grigoriev I.V."/>
            <person name="Allen A.E."/>
            <person name="Bidle K."/>
            <person name="Borodovsky M."/>
            <person name="Bowler C."/>
            <person name="Brownlee C."/>
            <person name="Cock J.M."/>
            <person name="Elias M."/>
            <person name="Gladyshev V.N."/>
            <person name="Groth M."/>
            <person name="Guda C."/>
            <person name="Hadaegh A."/>
            <person name="Iglesias-Rodriguez M.D."/>
            <person name="Jenkins J."/>
            <person name="Jones B.M."/>
            <person name="Lawson T."/>
            <person name="Leese F."/>
            <person name="Lindquist E."/>
            <person name="Lobanov A."/>
            <person name="Lomsadze A."/>
            <person name="Malik S.B."/>
            <person name="Marsh M.E."/>
            <person name="Mackinder L."/>
            <person name="Mock T."/>
            <person name="Mueller-Roeber B."/>
            <person name="Pagarete A."/>
            <person name="Parker M."/>
            <person name="Probert I."/>
            <person name="Quesneville H."/>
            <person name="Raines C."/>
            <person name="Rensing S.A."/>
            <person name="Riano-Pachon D.M."/>
            <person name="Richier S."/>
            <person name="Rokitta S."/>
            <person name="Shiraiwa Y."/>
            <person name="Soanes D.M."/>
            <person name="van der Giezen M."/>
            <person name="Wahlund T.M."/>
            <person name="Williams B."/>
            <person name="Wilson W."/>
            <person name="Wolfe G."/>
            <person name="Wurch L.L."/>
        </authorList>
    </citation>
    <scope>NUCLEOTIDE SEQUENCE</scope>
</reference>
<dbReference type="GeneID" id="17285515"/>
<dbReference type="HOGENOM" id="CLU_675435_0_0_1"/>
<dbReference type="PaxDb" id="2903-EOD40242"/>
<keyword evidence="4" id="KW-1185">Reference proteome</keyword>
<sequence>MRAWWLLAFARFAGAAPDLLFHAPDGRVPTFAPRPPVPNPVDDPDWLVAASGFCSDFSFAPDGSIDFKFHPEVSVAFTDAPFHQAASLEDGIEIRGEEYSQTDVLAAGTWTNKNIALLEPTSSCDDPPAGSQDEWAISVFKVSASDKCGEECVHFSGLVSGASDNFVARKEGRFLCQLFVESHTFSDQARRSLRRRLAPTPLMTNMHVQPTARQPAFAPVPDIDLTASWLVATAGICSDLSVTPKSETVAAESDADQSGTFVADITFKFHPSTSVAYTKSPDHGAVEIGEDGVVVRDKAYSAVEVLSAAAWDLKNIALLEPTSSCDDPPAGSQDEWAVSVFKVSASDKCGAECVLYSGRVSASSSSLDVSVQKNGRFPCQLYVDSNGDDNKWAAPPRPAPPPPPLLNF</sequence>
<evidence type="ECO:0000256" key="2">
    <source>
        <dbReference type="SAM" id="SignalP"/>
    </source>
</evidence>
<proteinExistence type="predicted"/>
<accession>A0A0D3KWV7</accession>
<feature type="compositionally biased region" description="Pro residues" evidence="1">
    <location>
        <begin position="395"/>
        <end position="408"/>
    </location>
</feature>
<feature type="chain" id="PRO_5044226578" evidence="2">
    <location>
        <begin position="16"/>
        <end position="408"/>
    </location>
</feature>
<reference evidence="3" key="2">
    <citation type="submission" date="2024-10" db="UniProtKB">
        <authorList>
            <consortium name="EnsemblProtists"/>
        </authorList>
    </citation>
    <scope>IDENTIFICATION</scope>
</reference>
<dbReference type="KEGG" id="ehx:EMIHUDRAFT_446789"/>
<dbReference type="EnsemblProtists" id="EOD40242">
    <property type="protein sequence ID" value="EOD40242"/>
    <property type="gene ID" value="EMIHUDRAFT_446789"/>
</dbReference>
<feature type="region of interest" description="Disordered" evidence="1">
    <location>
        <begin position="388"/>
        <end position="408"/>
    </location>
</feature>
<evidence type="ECO:0000313" key="3">
    <source>
        <dbReference type="EnsemblProtists" id="EOD40242"/>
    </source>
</evidence>